<dbReference type="PANTHER" id="PTHR43568:SF1">
    <property type="entry name" value="P PROTEIN"/>
    <property type="match status" value="1"/>
</dbReference>
<feature type="transmembrane region" description="Helical" evidence="8">
    <location>
        <begin position="29"/>
        <end position="47"/>
    </location>
</feature>
<feature type="transmembrane region" description="Helical" evidence="8">
    <location>
        <begin position="59"/>
        <end position="82"/>
    </location>
</feature>
<feature type="transmembrane region" description="Helical" evidence="8">
    <location>
        <begin position="369"/>
        <end position="388"/>
    </location>
</feature>
<keyword evidence="3" id="KW-0813">Transport</keyword>
<feature type="transmembrane region" description="Helical" evidence="8">
    <location>
        <begin position="250"/>
        <end position="267"/>
    </location>
</feature>
<sequence length="424" mass="44365">MLLTVTSLIFIVAFILILTEKVPHYLVAGVGAIAVLAIGALDPVTAFTNHEMGIDWSVIFLLIGMMLMVGAIKTTGVFQFLAVKAAILARGNARNTLLLILGISALTSTVLPNLTIVMLVAPVAIHLARELGRSPVPFLLATIIGSNVGGTATLIGDPPNLIIGSRVGIDFMQMLVVMGPIALIGLVVTALYFVIAFRKSLAPTTDDASRKITTTATLTNVPLLVVSLVLLALIIGTYIVGTFFGLSPEYIALSSGVLATLMSRASLTQAAATVEWKTLGFFAGLFIIVGALVSVGALEAVSRWLISIIGSDINVISISLLAFSGIVSGIVDNIPYVTSMIPVIFNLNDALGLPEPSVLWWALATGADFGGSLTVVGASANIVGVAIAHREGIKLSMWDYAKVGIPVTLLSLLATVPYFLFVIN</sequence>
<keyword evidence="4" id="KW-1003">Cell membrane</keyword>
<dbReference type="InterPro" id="IPR051475">
    <property type="entry name" value="Diverse_Ion_Transporter"/>
</dbReference>
<dbReference type="AlphaFoldDB" id="A0A6J6IUC9"/>
<feature type="domain" description="Citrate transporter-like" evidence="9">
    <location>
        <begin position="14"/>
        <end position="366"/>
    </location>
</feature>
<feature type="transmembrane region" description="Helical" evidence="8">
    <location>
        <begin position="218"/>
        <end position="244"/>
    </location>
</feature>
<name>A0A6J6IUC9_9ZZZZ</name>
<protein>
    <submittedName>
        <fullName evidence="10">Unannotated protein</fullName>
    </submittedName>
</protein>
<evidence type="ECO:0000256" key="1">
    <source>
        <dbReference type="ARBA" id="ARBA00004651"/>
    </source>
</evidence>
<evidence type="ECO:0000256" key="3">
    <source>
        <dbReference type="ARBA" id="ARBA00022448"/>
    </source>
</evidence>
<keyword evidence="7 8" id="KW-0472">Membrane</keyword>
<dbReference type="InterPro" id="IPR004680">
    <property type="entry name" value="Cit_transptr-like_dom"/>
</dbReference>
<evidence type="ECO:0000256" key="5">
    <source>
        <dbReference type="ARBA" id="ARBA00022692"/>
    </source>
</evidence>
<comment type="similarity">
    <text evidence="2">Belongs to the CitM (TC 2.A.11) transporter family.</text>
</comment>
<comment type="subcellular location">
    <subcellularLocation>
        <location evidence="1">Cell membrane</location>
        <topology evidence="1">Multi-pass membrane protein</topology>
    </subcellularLocation>
</comment>
<feature type="transmembrane region" description="Helical" evidence="8">
    <location>
        <begin position="136"/>
        <end position="155"/>
    </location>
</feature>
<keyword evidence="6 8" id="KW-1133">Transmembrane helix</keyword>
<organism evidence="10">
    <name type="scientific">freshwater metagenome</name>
    <dbReference type="NCBI Taxonomy" id="449393"/>
    <lineage>
        <taxon>unclassified sequences</taxon>
        <taxon>metagenomes</taxon>
        <taxon>ecological metagenomes</taxon>
    </lineage>
</organism>
<feature type="transmembrane region" description="Helical" evidence="8">
    <location>
        <begin position="97"/>
        <end position="124"/>
    </location>
</feature>
<evidence type="ECO:0000256" key="7">
    <source>
        <dbReference type="ARBA" id="ARBA00023136"/>
    </source>
</evidence>
<proteinExistence type="inferred from homology"/>
<dbReference type="GO" id="GO:0015105">
    <property type="term" value="F:arsenite transmembrane transporter activity"/>
    <property type="evidence" value="ECO:0007669"/>
    <property type="project" value="InterPro"/>
</dbReference>
<accession>A0A6J6IUC9</accession>
<feature type="transmembrane region" description="Helical" evidence="8">
    <location>
        <begin position="304"/>
        <end position="331"/>
    </location>
</feature>
<dbReference type="EMBL" id="CAEZVJ010000051">
    <property type="protein sequence ID" value="CAB4628044.1"/>
    <property type="molecule type" value="Genomic_DNA"/>
</dbReference>
<feature type="transmembrane region" description="Helical" evidence="8">
    <location>
        <begin position="175"/>
        <end position="197"/>
    </location>
</feature>
<gene>
    <name evidence="10" type="ORF">UFOPK1961_00576</name>
</gene>
<evidence type="ECO:0000256" key="6">
    <source>
        <dbReference type="ARBA" id="ARBA00022989"/>
    </source>
</evidence>
<keyword evidence="5 8" id="KW-0812">Transmembrane</keyword>
<evidence type="ECO:0000259" key="9">
    <source>
        <dbReference type="Pfam" id="PF03600"/>
    </source>
</evidence>
<dbReference type="InterPro" id="IPR000802">
    <property type="entry name" value="Arsenical_pump_ArsB"/>
</dbReference>
<reference evidence="10" key="1">
    <citation type="submission" date="2020-05" db="EMBL/GenBank/DDBJ databases">
        <authorList>
            <person name="Chiriac C."/>
            <person name="Salcher M."/>
            <person name="Ghai R."/>
            <person name="Kavagutti S V."/>
        </authorList>
    </citation>
    <scope>NUCLEOTIDE SEQUENCE</scope>
</reference>
<evidence type="ECO:0000256" key="4">
    <source>
        <dbReference type="ARBA" id="ARBA00022475"/>
    </source>
</evidence>
<evidence type="ECO:0000256" key="8">
    <source>
        <dbReference type="SAM" id="Phobius"/>
    </source>
</evidence>
<feature type="transmembrane region" description="Helical" evidence="8">
    <location>
        <begin position="400"/>
        <end position="423"/>
    </location>
</feature>
<dbReference type="GO" id="GO:0005886">
    <property type="term" value="C:plasma membrane"/>
    <property type="evidence" value="ECO:0007669"/>
    <property type="project" value="UniProtKB-SubCell"/>
</dbReference>
<evidence type="ECO:0000313" key="10">
    <source>
        <dbReference type="EMBL" id="CAB4628044.1"/>
    </source>
</evidence>
<dbReference type="PRINTS" id="PR00758">
    <property type="entry name" value="ARSENICPUMP"/>
</dbReference>
<dbReference type="PANTHER" id="PTHR43568">
    <property type="entry name" value="P PROTEIN"/>
    <property type="match status" value="1"/>
</dbReference>
<feature type="transmembrane region" description="Helical" evidence="8">
    <location>
        <begin position="279"/>
        <end position="298"/>
    </location>
</feature>
<dbReference type="Pfam" id="PF03600">
    <property type="entry name" value="CitMHS"/>
    <property type="match status" value="1"/>
</dbReference>
<evidence type="ECO:0000256" key="2">
    <source>
        <dbReference type="ARBA" id="ARBA00009843"/>
    </source>
</evidence>